<gene>
    <name evidence="2" type="ORF">SKAU_G00080560</name>
</gene>
<name>A0A9Q1J5J9_SYNKA</name>
<sequence length="86" mass="9908">MITRRFFPFREREKPQGLDLRGPCSALVLLTLERGYCQRKARLSSQRERLPIITTRQRRKACQQPRLQSPPALGRSSGGCPRLTIT</sequence>
<dbReference type="EMBL" id="JAINUF010000003">
    <property type="protein sequence ID" value="KAJ8368028.1"/>
    <property type="molecule type" value="Genomic_DNA"/>
</dbReference>
<dbReference type="Proteomes" id="UP001152622">
    <property type="component" value="Chromosome 3"/>
</dbReference>
<dbReference type="AlphaFoldDB" id="A0A9Q1J5J9"/>
<proteinExistence type="predicted"/>
<organism evidence="2 3">
    <name type="scientific">Synaphobranchus kaupii</name>
    <name type="common">Kaup's arrowtooth eel</name>
    <dbReference type="NCBI Taxonomy" id="118154"/>
    <lineage>
        <taxon>Eukaryota</taxon>
        <taxon>Metazoa</taxon>
        <taxon>Chordata</taxon>
        <taxon>Craniata</taxon>
        <taxon>Vertebrata</taxon>
        <taxon>Euteleostomi</taxon>
        <taxon>Actinopterygii</taxon>
        <taxon>Neopterygii</taxon>
        <taxon>Teleostei</taxon>
        <taxon>Anguilliformes</taxon>
        <taxon>Synaphobranchidae</taxon>
        <taxon>Synaphobranchus</taxon>
    </lineage>
</organism>
<keyword evidence="3" id="KW-1185">Reference proteome</keyword>
<protein>
    <submittedName>
        <fullName evidence="2">Uncharacterized protein</fullName>
    </submittedName>
</protein>
<evidence type="ECO:0000256" key="1">
    <source>
        <dbReference type="SAM" id="MobiDB-lite"/>
    </source>
</evidence>
<evidence type="ECO:0000313" key="2">
    <source>
        <dbReference type="EMBL" id="KAJ8368028.1"/>
    </source>
</evidence>
<evidence type="ECO:0000313" key="3">
    <source>
        <dbReference type="Proteomes" id="UP001152622"/>
    </source>
</evidence>
<reference evidence="2" key="1">
    <citation type="journal article" date="2023" name="Science">
        <title>Genome structures resolve the early diversification of teleost fishes.</title>
        <authorList>
            <person name="Parey E."/>
            <person name="Louis A."/>
            <person name="Montfort J."/>
            <person name="Bouchez O."/>
            <person name="Roques C."/>
            <person name="Iampietro C."/>
            <person name="Lluch J."/>
            <person name="Castinel A."/>
            <person name="Donnadieu C."/>
            <person name="Desvignes T."/>
            <person name="Floi Bucao C."/>
            <person name="Jouanno E."/>
            <person name="Wen M."/>
            <person name="Mejri S."/>
            <person name="Dirks R."/>
            <person name="Jansen H."/>
            <person name="Henkel C."/>
            <person name="Chen W.J."/>
            <person name="Zahm M."/>
            <person name="Cabau C."/>
            <person name="Klopp C."/>
            <person name="Thompson A.W."/>
            <person name="Robinson-Rechavi M."/>
            <person name="Braasch I."/>
            <person name="Lecointre G."/>
            <person name="Bobe J."/>
            <person name="Postlethwait J.H."/>
            <person name="Berthelot C."/>
            <person name="Roest Crollius H."/>
            <person name="Guiguen Y."/>
        </authorList>
    </citation>
    <scope>NUCLEOTIDE SEQUENCE</scope>
    <source>
        <strain evidence="2">WJC10195</strain>
    </source>
</reference>
<feature type="region of interest" description="Disordered" evidence="1">
    <location>
        <begin position="56"/>
        <end position="86"/>
    </location>
</feature>
<comment type="caution">
    <text evidence="2">The sequence shown here is derived from an EMBL/GenBank/DDBJ whole genome shotgun (WGS) entry which is preliminary data.</text>
</comment>
<accession>A0A9Q1J5J9</accession>